<accession>A0A2S1KQE6</accession>
<evidence type="ECO:0000313" key="2">
    <source>
        <dbReference type="Proteomes" id="UP000244870"/>
    </source>
</evidence>
<reference evidence="1 2" key="1">
    <citation type="submission" date="2017-04" db="EMBL/GenBank/DDBJ databases">
        <title>Weissella cibaria strain m2 complete genome.</title>
        <authorList>
            <person name="Pan Q."/>
            <person name="Tan M."/>
            <person name="Yao F."/>
            <person name="Su S."/>
        </authorList>
    </citation>
    <scope>NUCLEOTIDE SEQUENCE [LARGE SCALE GENOMIC DNA]</scope>
    <source>
        <strain evidence="1 2">M2</strain>
    </source>
</reference>
<sequence length="128" mass="13989">MTIMSLSLTDLQREQPRQVPLANWQDVLQAELNAFDTASSTVAGIGDIAKTITFAVERFHIAFNTDNVLTFRTLNDTYILDVIGGLVLSQLLAQHYMGTVLPTGITESDNGVFETMSAWLADIAAVVK</sequence>
<dbReference type="EMBL" id="CP020928">
    <property type="protein sequence ID" value="AWF95218.1"/>
    <property type="molecule type" value="Genomic_DNA"/>
</dbReference>
<proteinExistence type="predicted"/>
<organism evidence="1 2">
    <name type="scientific">Weissella cibaria</name>
    <dbReference type="NCBI Taxonomy" id="137591"/>
    <lineage>
        <taxon>Bacteria</taxon>
        <taxon>Bacillati</taxon>
        <taxon>Bacillota</taxon>
        <taxon>Bacilli</taxon>
        <taxon>Lactobacillales</taxon>
        <taxon>Lactobacillaceae</taxon>
        <taxon>Weissella</taxon>
    </lineage>
</organism>
<dbReference type="AlphaFoldDB" id="A0A2S1KQE6"/>
<gene>
    <name evidence="1" type="ORF">B6254_0811</name>
</gene>
<protein>
    <submittedName>
        <fullName evidence="1">Uncharacterized protein</fullName>
    </submittedName>
</protein>
<dbReference type="Proteomes" id="UP000244870">
    <property type="component" value="Chromosome"/>
</dbReference>
<evidence type="ECO:0000313" key="1">
    <source>
        <dbReference type="EMBL" id="AWF95218.1"/>
    </source>
</evidence>
<name>A0A2S1KQE6_9LACO</name>